<keyword evidence="1" id="KW-0378">Hydrolase</keyword>
<dbReference type="Pfam" id="PF05990">
    <property type="entry name" value="DUF900"/>
    <property type="match status" value="1"/>
</dbReference>
<protein>
    <submittedName>
        <fullName evidence="1">Alpha/beta hydrolase family protein</fullName>
    </submittedName>
</protein>
<accession>A0A0D1CTY4</accession>
<dbReference type="Gene3D" id="3.40.50.1820">
    <property type="entry name" value="alpha/beta hydrolase"/>
    <property type="match status" value="1"/>
</dbReference>
<dbReference type="Proteomes" id="UP000032232">
    <property type="component" value="Unassembled WGS sequence"/>
</dbReference>
<keyword evidence="2" id="KW-1185">Reference proteome</keyword>
<dbReference type="SUPFAM" id="SSF53474">
    <property type="entry name" value="alpha/beta-Hydrolases"/>
    <property type="match status" value="1"/>
</dbReference>
<dbReference type="InterPro" id="IPR010297">
    <property type="entry name" value="DUF900_hydrolase"/>
</dbReference>
<organism evidence="1 2">
    <name type="scientific">Jannaschia aquimarina</name>
    <dbReference type="NCBI Taxonomy" id="935700"/>
    <lineage>
        <taxon>Bacteria</taxon>
        <taxon>Pseudomonadati</taxon>
        <taxon>Pseudomonadota</taxon>
        <taxon>Alphaproteobacteria</taxon>
        <taxon>Rhodobacterales</taxon>
        <taxon>Roseobacteraceae</taxon>
        <taxon>Jannaschia</taxon>
    </lineage>
</organism>
<dbReference type="RefSeq" id="WP_043916887.1">
    <property type="nucleotide sequence ID" value="NZ_FZPF01000002.1"/>
</dbReference>
<dbReference type="PANTHER" id="PTHR36513:SF1">
    <property type="entry name" value="TRANSMEMBRANE PROTEIN"/>
    <property type="match status" value="1"/>
</dbReference>
<dbReference type="PATRIC" id="fig|935700.4.peg.29"/>
<dbReference type="PROSITE" id="PS51257">
    <property type="entry name" value="PROKAR_LIPOPROTEIN"/>
    <property type="match status" value="1"/>
</dbReference>
<comment type="caution">
    <text evidence="1">The sequence shown here is derived from an EMBL/GenBank/DDBJ whole genome shotgun (WGS) entry which is preliminary data.</text>
</comment>
<dbReference type="OrthoDB" id="9797755at2"/>
<reference evidence="1 2" key="1">
    <citation type="submission" date="2015-02" db="EMBL/GenBank/DDBJ databases">
        <title>Genome Sequence of Jannaschia aquimarina DSM28248, a member of the Roseobacter clade.</title>
        <authorList>
            <person name="Voget S."/>
            <person name="Daniel R."/>
        </authorList>
    </citation>
    <scope>NUCLEOTIDE SEQUENCE [LARGE SCALE GENOMIC DNA]</scope>
    <source>
        <strain evidence="1 2">GSW-M26</strain>
    </source>
</reference>
<dbReference type="PANTHER" id="PTHR36513">
    <property type="entry name" value="ABC TRANSMEMBRANE TYPE-1 DOMAIN-CONTAINING PROTEIN"/>
    <property type="match status" value="1"/>
</dbReference>
<sequence>MTRAEQCLGRRQLVVGGALLLALGACAPRMRFVESSADGPAASTIQRIHLLAADRPIRSLRIAGGGSLTATIVDVSIPPNHRPGEVEYRTDGDPARSFAVESLRGVASAGALADTALAARRPGQDVNVFVHGYNNTTAEAVFRHAQIAHDYAGAGPDQGPQILFHWPSTASPLGYLADRDATLAARADLATLLARLTSGAPGRVLLIAHSMGAFLAMEALARLSSDDPSAIARLSGIILVSPDIGLPVFLDQLNRVSGRPGFFVVAINQADRILGLSAFLTRQPDRLGSTDEVRLLEARGLTVVDLTALRSGSGDHLTLAASPAAIRLINGFSEGRSLRDRGVLKIGR</sequence>
<evidence type="ECO:0000313" key="1">
    <source>
        <dbReference type="EMBL" id="KIT18227.1"/>
    </source>
</evidence>
<dbReference type="InterPro" id="IPR029058">
    <property type="entry name" value="AB_hydrolase_fold"/>
</dbReference>
<dbReference type="GO" id="GO:0016787">
    <property type="term" value="F:hydrolase activity"/>
    <property type="evidence" value="ECO:0007669"/>
    <property type="project" value="UniProtKB-KW"/>
</dbReference>
<proteinExistence type="predicted"/>
<dbReference type="AlphaFoldDB" id="A0A0D1CTY4"/>
<evidence type="ECO:0000313" key="2">
    <source>
        <dbReference type="Proteomes" id="UP000032232"/>
    </source>
</evidence>
<dbReference type="EMBL" id="JYFE01000001">
    <property type="protein sequence ID" value="KIT18227.1"/>
    <property type="molecule type" value="Genomic_DNA"/>
</dbReference>
<gene>
    <name evidence="1" type="ORF">jaqu_00270</name>
</gene>
<name>A0A0D1CTY4_9RHOB</name>
<dbReference type="STRING" id="935700.jaqu_00270"/>